<evidence type="ECO:0000256" key="1">
    <source>
        <dbReference type="ARBA" id="ARBA00001964"/>
    </source>
</evidence>
<dbReference type="GO" id="GO:0009083">
    <property type="term" value="P:branched-chain amino acid catabolic process"/>
    <property type="evidence" value="ECO:0007669"/>
    <property type="project" value="TreeGrafter"/>
</dbReference>
<reference evidence="7" key="1">
    <citation type="submission" date="2021-02" db="EMBL/GenBank/DDBJ databases">
        <title>Natronoglycomyces albus gen. nov., sp. nov, a haloalkaliphilic actinobacterium from a soda solonchak soil.</title>
        <authorList>
            <person name="Sorokin D.Y."/>
            <person name="Khijniak T.V."/>
            <person name="Zakharycheva A.P."/>
            <person name="Boueva O.V."/>
            <person name="Ariskina E.V."/>
            <person name="Hahnke R.L."/>
            <person name="Bunk B."/>
            <person name="Sproer C."/>
            <person name="Schumann P."/>
            <person name="Evtushenko L.I."/>
            <person name="Kublanov I.V."/>
        </authorList>
    </citation>
    <scope>NUCLEOTIDE SEQUENCE</scope>
    <source>
        <strain evidence="7">DSM 106290</strain>
    </source>
</reference>
<evidence type="ECO:0000256" key="5">
    <source>
        <dbReference type="SAM" id="MobiDB-lite"/>
    </source>
</evidence>
<gene>
    <name evidence="7" type="ORF">JQS30_00410</name>
</gene>
<dbReference type="KEGG" id="nav:JQS30_00410"/>
<dbReference type="Proteomes" id="UP000662939">
    <property type="component" value="Chromosome"/>
</dbReference>
<comment type="cofactor">
    <cofactor evidence="1 4">
        <name>thiamine diphosphate</name>
        <dbReference type="ChEBI" id="CHEBI:58937"/>
    </cofactor>
</comment>
<feature type="compositionally biased region" description="Basic residues" evidence="5">
    <location>
        <begin position="15"/>
        <end position="24"/>
    </location>
</feature>
<keyword evidence="8" id="KW-1185">Reference proteome</keyword>
<dbReference type="AlphaFoldDB" id="A0A895XQL8"/>
<dbReference type="EC" id="1.2.4.4" evidence="4"/>
<dbReference type="SUPFAM" id="SSF52518">
    <property type="entry name" value="Thiamin diphosphate-binding fold (THDP-binding)"/>
    <property type="match status" value="1"/>
</dbReference>
<keyword evidence="2 4" id="KW-0560">Oxidoreductase</keyword>
<comment type="similarity">
    <text evidence="4">Belongs to the BCKDHA family.</text>
</comment>
<dbReference type="InterPro" id="IPR050771">
    <property type="entry name" value="Alpha-ketoacid_DH_E1_comp"/>
</dbReference>
<protein>
    <recommendedName>
        <fullName evidence="4">2-oxoisovalerate dehydrogenase subunit alpha</fullName>
        <ecNumber evidence="4">1.2.4.4</ecNumber>
    </recommendedName>
    <alternativeName>
        <fullName evidence="4">Branched-chain alpha-keto acid dehydrogenase E1 component alpha chain</fullName>
    </alternativeName>
</protein>
<organism evidence="7 8">
    <name type="scientific">Natronoglycomyces albus</name>
    <dbReference type="NCBI Taxonomy" id="2811108"/>
    <lineage>
        <taxon>Bacteria</taxon>
        <taxon>Bacillati</taxon>
        <taxon>Actinomycetota</taxon>
        <taxon>Actinomycetes</taxon>
        <taxon>Glycomycetales</taxon>
        <taxon>Glycomycetaceae</taxon>
        <taxon>Natronoglycomyces</taxon>
    </lineage>
</organism>
<dbReference type="PANTHER" id="PTHR43380">
    <property type="entry name" value="2-OXOISOVALERATE DEHYDROGENASE SUBUNIT ALPHA, MITOCHONDRIAL"/>
    <property type="match status" value="1"/>
</dbReference>
<evidence type="ECO:0000259" key="6">
    <source>
        <dbReference type="Pfam" id="PF00676"/>
    </source>
</evidence>
<dbReference type="PANTHER" id="PTHR43380:SF1">
    <property type="entry name" value="2-OXOISOVALERATE DEHYDROGENASE SUBUNIT ALPHA, MITOCHONDRIAL"/>
    <property type="match status" value="1"/>
</dbReference>
<feature type="region of interest" description="Disordered" evidence="5">
    <location>
        <begin position="1"/>
        <end position="34"/>
    </location>
</feature>
<dbReference type="Pfam" id="PF00676">
    <property type="entry name" value="E1_dh"/>
    <property type="match status" value="1"/>
</dbReference>
<evidence type="ECO:0000313" key="7">
    <source>
        <dbReference type="EMBL" id="QSB05445.1"/>
    </source>
</evidence>
<dbReference type="InterPro" id="IPR029061">
    <property type="entry name" value="THDP-binding"/>
</dbReference>
<accession>A0A895XQL8</accession>
<proteinExistence type="inferred from homology"/>
<sequence length="392" mass="43326">MGTGEKTSPGPVKKTATRRRKTTPRKSATASDGLDYVQLLTPEGKRVKHPDFDISLSEDEFRALYRDLIIARRIDSEGVALQRQGQLGLWPSLLGQEAAQIGSAHALAEQDMVFPSYRELGVLWARGVDPVTPFALFRGVNMGPLDSVKEKFHMYTVVIPAQTMHATGYAMGIVKEGKLGTPDGEAVITYHGDGATAQGEFNEALIWAGVNAAPVVFFCQNNQYAISESNHHQFRVPVHKRAAGFGMPGHFVDGNDVLGTYAVTKHAIEAARSGEGPSIIEAYTYRMGAHTTADDPTRYRDKAEEEAWRAKDPISRYQTYLLNEKIIDQDYLEKLDSEVDTIALQLRERVINLPNPKPDAMFEGLYNDPHATVDQQRAQLAEYLASFEGSDA</sequence>
<evidence type="ECO:0000313" key="8">
    <source>
        <dbReference type="Proteomes" id="UP000662939"/>
    </source>
</evidence>
<dbReference type="EMBL" id="CP070496">
    <property type="protein sequence ID" value="QSB05445.1"/>
    <property type="molecule type" value="Genomic_DNA"/>
</dbReference>
<feature type="domain" description="Dehydrogenase E1 component" evidence="6">
    <location>
        <begin position="69"/>
        <end position="342"/>
    </location>
</feature>
<evidence type="ECO:0000256" key="4">
    <source>
        <dbReference type="RuleBase" id="RU365014"/>
    </source>
</evidence>
<evidence type="ECO:0000256" key="2">
    <source>
        <dbReference type="ARBA" id="ARBA00023002"/>
    </source>
</evidence>
<dbReference type="GO" id="GO:0000287">
    <property type="term" value="F:magnesium ion binding"/>
    <property type="evidence" value="ECO:0007669"/>
    <property type="project" value="UniProtKB-ARBA"/>
</dbReference>
<comment type="function">
    <text evidence="4">The branched-chain alpha-keto dehydrogenase complex catalyzes the overall conversion of alpha-keto acids to acyl-CoA and CO(2). It contains multiple copies of three enzymatic components: branched-chain alpha-keto acid decarboxylase (E1), lipoamide acyltransferase (E2) and lipoamide dehydrogenase (E3).</text>
</comment>
<comment type="catalytic activity">
    <reaction evidence="4">
        <text>N(6)-[(R)-lipoyl]-L-lysyl-[protein] + 3-methyl-2-oxobutanoate + H(+) = N(6)-[(R)-S(8)-2-methylpropanoyldihydrolipoyl]-L-lysyl-[protein] + CO2</text>
        <dbReference type="Rhea" id="RHEA:13457"/>
        <dbReference type="Rhea" id="RHEA-COMP:10474"/>
        <dbReference type="Rhea" id="RHEA-COMP:10497"/>
        <dbReference type="ChEBI" id="CHEBI:11851"/>
        <dbReference type="ChEBI" id="CHEBI:15378"/>
        <dbReference type="ChEBI" id="CHEBI:16526"/>
        <dbReference type="ChEBI" id="CHEBI:83099"/>
        <dbReference type="ChEBI" id="CHEBI:83142"/>
        <dbReference type="EC" id="1.2.4.4"/>
    </reaction>
</comment>
<keyword evidence="3 4" id="KW-0786">Thiamine pyrophosphate</keyword>
<dbReference type="RefSeq" id="WP_213171453.1">
    <property type="nucleotide sequence ID" value="NZ_CP070496.1"/>
</dbReference>
<evidence type="ECO:0000256" key="3">
    <source>
        <dbReference type="ARBA" id="ARBA00023052"/>
    </source>
</evidence>
<dbReference type="CDD" id="cd02000">
    <property type="entry name" value="TPP_E1_PDC_ADC_BCADC"/>
    <property type="match status" value="1"/>
</dbReference>
<dbReference type="InterPro" id="IPR001017">
    <property type="entry name" value="DH_E1"/>
</dbReference>
<dbReference type="GO" id="GO:0003863">
    <property type="term" value="F:branched-chain 2-oxo acid dehydrogenase activity"/>
    <property type="evidence" value="ECO:0007669"/>
    <property type="project" value="UniProtKB-EC"/>
</dbReference>
<name>A0A895XQL8_9ACTN</name>
<dbReference type="Gene3D" id="3.40.50.970">
    <property type="match status" value="1"/>
</dbReference>